<sequence length="48" mass="5682">MRFFPIVIMIILLIVIITAVSFILKYFKLAKERNEILKDNAKKDDLDK</sequence>
<keyword evidence="1" id="KW-1133">Transmembrane helix</keyword>
<accession>A0ABU6MBN0</accession>
<evidence type="ECO:0000256" key="1">
    <source>
        <dbReference type="SAM" id="Phobius"/>
    </source>
</evidence>
<reference evidence="2 3" key="1">
    <citation type="submission" date="2023-03" db="EMBL/GenBank/DDBJ databases">
        <title>Bacillus Genome Sequencing.</title>
        <authorList>
            <person name="Dunlap C."/>
        </authorList>
    </citation>
    <scope>NUCLEOTIDE SEQUENCE [LARGE SCALE GENOMIC DNA]</scope>
    <source>
        <strain evidence="2 3">B-23453</strain>
    </source>
</reference>
<dbReference type="EMBL" id="JARMAB010000003">
    <property type="protein sequence ID" value="MED1201828.1"/>
    <property type="molecule type" value="Genomic_DNA"/>
</dbReference>
<evidence type="ECO:0000313" key="3">
    <source>
        <dbReference type="Proteomes" id="UP001341444"/>
    </source>
</evidence>
<organism evidence="2 3">
    <name type="scientific">Heyndrickxia acidicola</name>
    <dbReference type="NCBI Taxonomy" id="209389"/>
    <lineage>
        <taxon>Bacteria</taxon>
        <taxon>Bacillati</taxon>
        <taxon>Bacillota</taxon>
        <taxon>Bacilli</taxon>
        <taxon>Bacillales</taxon>
        <taxon>Bacillaceae</taxon>
        <taxon>Heyndrickxia</taxon>
    </lineage>
</organism>
<comment type="caution">
    <text evidence="2">The sequence shown here is derived from an EMBL/GenBank/DDBJ whole genome shotgun (WGS) entry which is preliminary data.</text>
</comment>
<proteinExistence type="predicted"/>
<evidence type="ECO:0000313" key="2">
    <source>
        <dbReference type="EMBL" id="MED1201828.1"/>
    </source>
</evidence>
<gene>
    <name evidence="2" type="ORF">P4T90_01855</name>
</gene>
<protein>
    <submittedName>
        <fullName evidence="2">Uncharacterized protein</fullName>
    </submittedName>
</protein>
<keyword evidence="3" id="KW-1185">Reference proteome</keyword>
<name>A0ABU6MBN0_9BACI</name>
<dbReference type="Proteomes" id="UP001341444">
    <property type="component" value="Unassembled WGS sequence"/>
</dbReference>
<keyword evidence="1" id="KW-0812">Transmembrane</keyword>
<dbReference type="RefSeq" id="WP_157090716.1">
    <property type="nucleotide sequence ID" value="NZ_JARMAB010000003.1"/>
</dbReference>
<feature type="transmembrane region" description="Helical" evidence="1">
    <location>
        <begin position="6"/>
        <end position="27"/>
    </location>
</feature>
<keyword evidence="1" id="KW-0472">Membrane</keyword>